<dbReference type="GO" id="GO:0008677">
    <property type="term" value="F:2-dehydropantoate 2-reductase activity"/>
    <property type="evidence" value="ECO:0007669"/>
    <property type="project" value="UniProtKB-EC"/>
</dbReference>
<gene>
    <name evidence="7" type="ORF">D5R40_07070</name>
</gene>
<dbReference type="InterPro" id="IPR051402">
    <property type="entry name" value="KPR-Related"/>
</dbReference>
<keyword evidence="8" id="KW-1185">Reference proteome</keyword>
<comment type="catalytic activity">
    <reaction evidence="4">
        <text>(R)-pantoate + NADP(+) = 2-dehydropantoate + NADPH + H(+)</text>
        <dbReference type="Rhea" id="RHEA:16233"/>
        <dbReference type="ChEBI" id="CHEBI:11561"/>
        <dbReference type="ChEBI" id="CHEBI:15378"/>
        <dbReference type="ChEBI" id="CHEBI:15980"/>
        <dbReference type="ChEBI" id="CHEBI:57783"/>
        <dbReference type="ChEBI" id="CHEBI:58349"/>
        <dbReference type="EC" id="1.1.1.169"/>
    </reaction>
</comment>
<dbReference type="InterPro" id="IPR036291">
    <property type="entry name" value="NAD(P)-bd_dom_sf"/>
</dbReference>
<dbReference type="AlphaFoldDB" id="A0A3N6RV28"/>
<dbReference type="EMBL" id="RCBY01000026">
    <property type="protein sequence ID" value="RQH49133.1"/>
    <property type="molecule type" value="Genomic_DNA"/>
</dbReference>
<dbReference type="Pfam" id="PF08546">
    <property type="entry name" value="ApbA_C"/>
    <property type="match status" value="1"/>
</dbReference>
<dbReference type="NCBIfam" id="TIGR00745">
    <property type="entry name" value="apbA_panE"/>
    <property type="match status" value="1"/>
</dbReference>
<keyword evidence="3 4" id="KW-0560">Oxidoreductase</keyword>
<evidence type="ECO:0000259" key="6">
    <source>
        <dbReference type="Pfam" id="PF08546"/>
    </source>
</evidence>
<comment type="pathway">
    <text evidence="4">Cofactor biosynthesis; (R)-pantothenate biosynthesis; (R)-pantoate from 3-methyl-2-oxobutanoate: step 2/2.</text>
</comment>
<dbReference type="NCBIfam" id="NF004887">
    <property type="entry name" value="PRK06249.1"/>
    <property type="match status" value="1"/>
</dbReference>
<comment type="similarity">
    <text evidence="1 4">Belongs to the ketopantoate reductase family.</text>
</comment>
<dbReference type="PANTHER" id="PTHR21708">
    <property type="entry name" value="PROBABLE 2-DEHYDROPANTOATE 2-REDUCTASE"/>
    <property type="match status" value="1"/>
</dbReference>
<evidence type="ECO:0000313" key="8">
    <source>
        <dbReference type="Proteomes" id="UP000269154"/>
    </source>
</evidence>
<dbReference type="EC" id="1.1.1.169" evidence="4"/>
<dbReference type="Gene3D" id="1.10.1040.10">
    <property type="entry name" value="N-(1-d-carboxylethyl)-l-norvaline Dehydrogenase, domain 2"/>
    <property type="match status" value="1"/>
</dbReference>
<feature type="domain" description="Ketopantoate reductase N-terminal" evidence="5">
    <location>
        <begin position="6"/>
        <end position="152"/>
    </location>
</feature>
<dbReference type="RefSeq" id="WP_124154417.1">
    <property type="nucleotide sequence ID" value="NZ_CAWOLW010000179.1"/>
</dbReference>
<dbReference type="InterPro" id="IPR013328">
    <property type="entry name" value="6PGD_dom2"/>
</dbReference>
<dbReference type="FunFam" id="1.10.1040.10:FF:000017">
    <property type="entry name" value="2-dehydropantoate 2-reductase"/>
    <property type="match status" value="1"/>
</dbReference>
<evidence type="ECO:0000313" key="7">
    <source>
        <dbReference type="EMBL" id="RQH49133.1"/>
    </source>
</evidence>
<accession>A0A3N6RV28</accession>
<dbReference type="InterPro" id="IPR013332">
    <property type="entry name" value="KPR_N"/>
</dbReference>
<protein>
    <recommendedName>
        <fullName evidence="4">2-dehydropantoate 2-reductase</fullName>
        <ecNumber evidence="4">1.1.1.169</ecNumber>
    </recommendedName>
    <alternativeName>
        <fullName evidence="4">Ketopantoate reductase</fullName>
    </alternativeName>
</protein>
<name>A0A3N6RV28_9CYAN</name>
<keyword evidence="2 4" id="KW-0521">NADP</keyword>
<dbReference type="PANTHER" id="PTHR21708:SF26">
    <property type="entry name" value="2-DEHYDROPANTOATE 2-REDUCTASE"/>
    <property type="match status" value="1"/>
</dbReference>
<dbReference type="SUPFAM" id="SSF51735">
    <property type="entry name" value="NAD(P)-binding Rossmann-fold domains"/>
    <property type="match status" value="1"/>
</dbReference>
<dbReference type="InterPro" id="IPR003710">
    <property type="entry name" value="ApbA"/>
</dbReference>
<comment type="caution">
    <text evidence="7">The sequence shown here is derived from an EMBL/GenBank/DDBJ whole genome shotgun (WGS) entry which is preliminary data.</text>
</comment>
<dbReference type="Pfam" id="PF02558">
    <property type="entry name" value="ApbA"/>
    <property type="match status" value="1"/>
</dbReference>
<comment type="function">
    <text evidence="4">Catalyzes the NADPH-dependent reduction of ketopantoate into pantoic acid.</text>
</comment>
<dbReference type="GO" id="GO:0005737">
    <property type="term" value="C:cytoplasm"/>
    <property type="evidence" value="ECO:0007669"/>
    <property type="project" value="TreeGrafter"/>
</dbReference>
<dbReference type="InterPro" id="IPR008927">
    <property type="entry name" value="6-PGluconate_DH-like_C_sf"/>
</dbReference>
<keyword evidence="4" id="KW-0566">Pantothenate biosynthesis</keyword>
<evidence type="ECO:0000256" key="1">
    <source>
        <dbReference type="ARBA" id="ARBA00007870"/>
    </source>
</evidence>
<dbReference type="OrthoDB" id="9793586at2"/>
<dbReference type="Gene3D" id="3.40.50.720">
    <property type="entry name" value="NAD(P)-binding Rossmann-like Domain"/>
    <property type="match status" value="1"/>
</dbReference>
<sequence>MSKNTYAIIGSGALGGFYGAKLQKAGLEVHFLLRSDYQHVLKNGLIIESKNGDFTLPQINAYNNTNKMPKCDVILVALKTTQNYLLPELLPPLCQENNVVLLLQNGLGTEPEIAKIVGEERVIGGVSNIASNKIGYGHIRHVDYGLIRIGKYTTNYQPAGITNKMREISQDFESAGIQVNLSEDLFQERWKKLVWNIPYNSLSVILDARTDEMMGDTNTRNLITEIMQEVLEGAKSCKCEIPNSYIQNMLDHTDKLNPYLTSMKIDYERRQPLEIESIIGNPLRMAGAADIQLNKIGMLYQQLKFLDARNRQDI</sequence>
<reference evidence="7 8" key="1">
    <citation type="journal article" date="2018" name="ACS Chem. Biol.">
        <title>Ketoreductase domain dysfunction expands chemodiversity: malyngamide biosynthesis in the cyanobacterium Okeania hirsuta.</title>
        <authorList>
            <person name="Moss N.A."/>
            <person name="Leao T."/>
            <person name="Rankin M."/>
            <person name="McCullough T.M."/>
            <person name="Qu P."/>
            <person name="Korobeynikov A."/>
            <person name="Smith J.L."/>
            <person name="Gerwick L."/>
            <person name="Gerwick W.H."/>
        </authorList>
    </citation>
    <scope>NUCLEOTIDE SEQUENCE [LARGE SCALE GENOMIC DNA]</scope>
    <source>
        <strain evidence="7 8">PAB10Feb10-1</strain>
    </source>
</reference>
<proteinExistence type="inferred from homology"/>
<dbReference type="GO" id="GO:0015940">
    <property type="term" value="P:pantothenate biosynthetic process"/>
    <property type="evidence" value="ECO:0007669"/>
    <property type="project" value="UniProtKB-UniPathway"/>
</dbReference>
<dbReference type="SUPFAM" id="SSF48179">
    <property type="entry name" value="6-phosphogluconate dehydrogenase C-terminal domain-like"/>
    <property type="match status" value="1"/>
</dbReference>
<dbReference type="UniPathway" id="UPA00028">
    <property type="reaction ID" value="UER00004"/>
</dbReference>
<evidence type="ECO:0000259" key="5">
    <source>
        <dbReference type="Pfam" id="PF02558"/>
    </source>
</evidence>
<evidence type="ECO:0000256" key="3">
    <source>
        <dbReference type="ARBA" id="ARBA00023002"/>
    </source>
</evidence>
<organism evidence="7 8">
    <name type="scientific">Okeania hirsuta</name>
    <dbReference type="NCBI Taxonomy" id="1458930"/>
    <lineage>
        <taxon>Bacteria</taxon>
        <taxon>Bacillati</taxon>
        <taxon>Cyanobacteriota</taxon>
        <taxon>Cyanophyceae</taxon>
        <taxon>Oscillatoriophycideae</taxon>
        <taxon>Oscillatoriales</taxon>
        <taxon>Microcoleaceae</taxon>
        <taxon>Okeania</taxon>
    </lineage>
</organism>
<evidence type="ECO:0000256" key="4">
    <source>
        <dbReference type="RuleBase" id="RU362068"/>
    </source>
</evidence>
<feature type="domain" description="Ketopantoate reductase C-terminal" evidence="6">
    <location>
        <begin position="185"/>
        <end position="305"/>
    </location>
</feature>
<dbReference type="InterPro" id="IPR013752">
    <property type="entry name" value="KPA_reductase"/>
</dbReference>
<evidence type="ECO:0000256" key="2">
    <source>
        <dbReference type="ARBA" id="ARBA00022857"/>
    </source>
</evidence>
<dbReference type="Proteomes" id="UP000269154">
    <property type="component" value="Unassembled WGS sequence"/>
</dbReference>